<reference evidence="2 3" key="1">
    <citation type="journal article" date="2019" name="Proc. Natl. Acad. Sci. U.S.A.">
        <title>Regulatory changes in pterin and carotenoid genes underlie balanced color polymorphisms in the wall lizard.</title>
        <authorList>
            <person name="Andrade P."/>
            <person name="Pinho C."/>
            <person name="Perez I de Lanuza G."/>
            <person name="Afonso S."/>
            <person name="Brejcha J."/>
            <person name="Rubin C.J."/>
            <person name="Wallerman O."/>
            <person name="Pereira P."/>
            <person name="Sabatino S.J."/>
            <person name="Bellati A."/>
            <person name="Pellitteri-Rosa D."/>
            <person name="Bosakova Z."/>
            <person name="Bunikis I."/>
            <person name="Carretero M.A."/>
            <person name="Feiner N."/>
            <person name="Marsik P."/>
            <person name="Pauperio F."/>
            <person name="Salvi D."/>
            <person name="Soler L."/>
            <person name="While G.M."/>
            <person name="Uller T."/>
            <person name="Font E."/>
            <person name="Andersson L."/>
            <person name="Carneiro M."/>
        </authorList>
    </citation>
    <scope>NUCLEOTIDE SEQUENCE</scope>
</reference>
<keyword evidence="1" id="KW-0802">TPR repeat</keyword>
<dbReference type="Gene3D" id="1.25.40.10">
    <property type="entry name" value="Tetratricopeptide repeat domain"/>
    <property type="match status" value="2"/>
</dbReference>
<feature type="repeat" description="TPR" evidence="1">
    <location>
        <begin position="102"/>
        <end position="135"/>
    </location>
</feature>
<dbReference type="PANTHER" id="PTHR47050:SF3">
    <property type="entry name" value="TETRATRICOPEPTIDE REPEAT PROTEIN 24"/>
    <property type="match status" value="1"/>
</dbReference>
<feature type="repeat" description="TPR" evidence="1">
    <location>
        <begin position="344"/>
        <end position="377"/>
    </location>
</feature>
<evidence type="ECO:0000313" key="3">
    <source>
        <dbReference type="Proteomes" id="UP000472272"/>
    </source>
</evidence>
<dbReference type="InterPro" id="IPR011990">
    <property type="entry name" value="TPR-like_helical_dom_sf"/>
</dbReference>
<reference evidence="2" key="2">
    <citation type="submission" date="2025-08" db="UniProtKB">
        <authorList>
            <consortium name="Ensembl"/>
        </authorList>
    </citation>
    <scope>IDENTIFICATION</scope>
</reference>
<accession>A0A670KJ33</accession>
<dbReference type="InterPro" id="IPR019734">
    <property type="entry name" value="TPR_rpt"/>
</dbReference>
<name>A0A670KJ33_PODMU</name>
<dbReference type="OMA" id="NHLGLHY"/>
<protein>
    <submittedName>
        <fullName evidence="2">Uncharacterized protein</fullName>
    </submittedName>
</protein>
<dbReference type="Pfam" id="PF13424">
    <property type="entry name" value="TPR_12"/>
    <property type="match status" value="1"/>
</dbReference>
<reference evidence="2" key="3">
    <citation type="submission" date="2025-09" db="UniProtKB">
        <authorList>
            <consortium name="Ensembl"/>
        </authorList>
    </citation>
    <scope>IDENTIFICATION</scope>
</reference>
<feature type="repeat" description="TPR" evidence="1">
    <location>
        <begin position="223"/>
        <end position="256"/>
    </location>
</feature>
<dbReference type="Pfam" id="PF13181">
    <property type="entry name" value="TPR_8"/>
    <property type="match status" value="1"/>
</dbReference>
<evidence type="ECO:0000256" key="1">
    <source>
        <dbReference type="PROSITE-ProRule" id="PRU00339"/>
    </source>
</evidence>
<dbReference type="PROSITE" id="PS50005">
    <property type="entry name" value="TPR"/>
    <property type="match status" value="3"/>
</dbReference>
<dbReference type="SUPFAM" id="SSF48452">
    <property type="entry name" value="TPR-like"/>
    <property type="match status" value="3"/>
</dbReference>
<dbReference type="GeneTree" id="ENSGT00940000166061"/>
<keyword evidence="3" id="KW-1185">Reference proteome</keyword>
<dbReference type="InterPro" id="IPR024812">
    <property type="entry name" value="TPR_24"/>
</dbReference>
<dbReference type="Pfam" id="PF13432">
    <property type="entry name" value="TPR_16"/>
    <property type="match status" value="1"/>
</dbReference>
<proteinExistence type="predicted"/>
<dbReference type="AlphaFoldDB" id="A0A670KJ33"/>
<sequence length="439" mass="47996">MASAPPISGSVGDQPVSQLGSVQTEMQRLLKAGICFFSSNEESQALAAFKKAYMLSGSLPEPRSKAKCLFNLGAAYIATGKPQKGLKCLLKAKELGAEEKDGDLSFNVGAAYDDMREYAKAAEFYGKAIQEYDTNQTQSSADALIKLAYCLVSTGDMESAAQSFRLAGQAYQRVQLPEDTAMAMREAANYFLRSPVYSPDDVLESLQACSRLCTKIRNQELLGKLYNHLGLHYAEMRCFQQAEQHFEAALRLCSGKGFSVRKKAVLLQNLGAACNALECFERALRYHSEAADMYGALGERSAQAQCHYNLATAHGQLKNYDMAGFYSQEALKAFVDAGDSYGEAQACEQLGMTHLCQGHFGPAIHYYKQALALFEKSKEASEIPRKRIWEKLAAVANYQANTEDEFADSAITDSLLHRPECGACSPGIPLQRAGADRAV</sequence>
<dbReference type="Proteomes" id="UP000472272">
    <property type="component" value="Chromosome 14"/>
</dbReference>
<evidence type="ECO:0000313" key="2">
    <source>
        <dbReference type="Ensembl" id="ENSPMRP00000036315.1"/>
    </source>
</evidence>
<organism evidence="2 3">
    <name type="scientific">Podarcis muralis</name>
    <name type="common">Wall lizard</name>
    <name type="synonym">Lacerta muralis</name>
    <dbReference type="NCBI Taxonomy" id="64176"/>
    <lineage>
        <taxon>Eukaryota</taxon>
        <taxon>Metazoa</taxon>
        <taxon>Chordata</taxon>
        <taxon>Craniata</taxon>
        <taxon>Vertebrata</taxon>
        <taxon>Euteleostomi</taxon>
        <taxon>Lepidosauria</taxon>
        <taxon>Squamata</taxon>
        <taxon>Bifurcata</taxon>
        <taxon>Unidentata</taxon>
        <taxon>Episquamata</taxon>
        <taxon>Laterata</taxon>
        <taxon>Lacertibaenia</taxon>
        <taxon>Lacertidae</taxon>
        <taxon>Podarcis</taxon>
    </lineage>
</organism>
<dbReference type="Ensembl" id="ENSPMRT00000038481.1">
    <property type="protein sequence ID" value="ENSPMRP00000036315.1"/>
    <property type="gene ID" value="ENSPMRG00000023449.1"/>
</dbReference>
<dbReference type="SMART" id="SM00028">
    <property type="entry name" value="TPR"/>
    <property type="match status" value="8"/>
</dbReference>
<dbReference type="PANTHER" id="PTHR47050">
    <property type="entry name" value="TETRATRICOPEPTIDE REPEAT PROTEIN 24"/>
    <property type="match status" value="1"/>
</dbReference>